<dbReference type="EMBL" id="BMKS01000010">
    <property type="protein sequence ID" value="GGG41775.1"/>
    <property type="molecule type" value="Genomic_DNA"/>
</dbReference>
<dbReference type="InterPro" id="IPR005064">
    <property type="entry name" value="BUG"/>
</dbReference>
<keyword evidence="4" id="KW-1185">Reference proteome</keyword>
<protein>
    <recommendedName>
        <fullName evidence="5">Tripartite tricarboxylate transporter substrate binding protein</fullName>
    </recommendedName>
</protein>
<sequence>MRITRRALAAAIGSLPIAARAQQGTANWPTRPIRIVVGYPPGGTTDILARLLAERLHPALGQPVVVENRSGAAGNIGAEAVAKSPPDGHTLQMGTAGNMTINPSVYANMPIDTVRDFQAISMVAQVPNVMVVHPSVPARTVREFIDWAKARPGQVFFGSSGTGNSPHLSGELFAQRAGLQLVHVPYRGSGPALAALVAAQGVQVMWDNLPSAIGHIRDGRLRALAVTGPQRAVALPDLPTMREAGLPDYEVVAWFGLFAPAGTPRPIVDRLHRETVAALRTAEMRERIIQLGAEPVGNTPEEFAAIVVRDIEKWRPVVRAAGVRVE</sequence>
<organism evidence="3 4">
    <name type="scientific">Caldovatus sediminis</name>
    <dbReference type="NCBI Taxonomy" id="2041189"/>
    <lineage>
        <taxon>Bacteria</taxon>
        <taxon>Pseudomonadati</taxon>
        <taxon>Pseudomonadota</taxon>
        <taxon>Alphaproteobacteria</taxon>
        <taxon>Acetobacterales</taxon>
        <taxon>Roseomonadaceae</taxon>
        <taxon>Caldovatus</taxon>
    </lineage>
</organism>
<dbReference type="SUPFAM" id="SSF53850">
    <property type="entry name" value="Periplasmic binding protein-like II"/>
    <property type="match status" value="1"/>
</dbReference>
<evidence type="ECO:0000313" key="3">
    <source>
        <dbReference type="EMBL" id="GGG41775.1"/>
    </source>
</evidence>
<name>A0A8J2ZDI6_9PROT</name>
<comment type="similarity">
    <text evidence="1">Belongs to the UPF0065 (bug) family.</text>
</comment>
<evidence type="ECO:0000256" key="2">
    <source>
        <dbReference type="SAM" id="SignalP"/>
    </source>
</evidence>
<feature type="chain" id="PRO_5035182592" description="Tripartite tricarboxylate transporter substrate binding protein" evidence="2">
    <location>
        <begin position="22"/>
        <end position="326"/>
    </location>
</feature>
<dbReference type="PIRSF" id="PIRSF017082">
    <property type="entry name" value="YflP"/>
    <property type="match status" value="1"/>
</dbReference>
<proteinExistence type="inferred from homology"/>
<comment type="caution">
    <text evidence="3">The sequence shown here is derived from an EMBL/GenBank/DDBJ whole genome shotgun (WGS) entry which is preliminary data.</text>
</comment>
<dbReference type="Proteomes" id="UP000597507">
    <property type="component" value="Unassembled WGS sequence"/>
</dbReference>
<reference evidence="3 4" key="1">
    <citation type="journal article" date="2014" name="Int. J. Syst. Evol. Microbiol.">
        <title>Complete genome sequence of Corynebacterium casei LMG S-19264T (=DSM 44701T), isolated from a smear-ripened cheese.</title>
        <authorList>
            <consortium name="US DOE Joint Genome Institute (JGI-PGF)"/>
            <person name="Walter F."/>
            <person name="Albersmeier A."/>
            <person name="Kalinowski J."/>
            <person name="Ruckert C."/>
        </authorList>
    </citation>
    <scope>NUCLEOTIDE SEQUENCE [LARGE SCALE GENOMIC DNA]</scope>
    <source>
        <strain evidence="3 4">CGMCC 1.16330</strain>
    </source>
</reference>
<evidence type="ECO:0000313" key="4">
    <source>
        <dbReference type="Proteomes" id="UP000597507"/>
    </source>
</evidence>
<feature type="signal peptide" evidence="2">
    <location>
        <begin position="1"/>
        <end position="21"/>
    </location>
</feature>
<dbReference type="PANTHER" id="PTHR42928:SF5">
    <property type="entry name" value="BLR1237 PROTEIN"/>
    <property type="match status" value="1"/>
</dbReference>
<dbReference type="Gene3D" id="3.40.190.150">
    <property type="entry name" value="Bordetella uptake gene, domain 1"/>
    <property type="match status" value="1"/>
</dbReference>
<dbReference type="Gene3D" id="3.40.190.10">
    <property type="entry name" value="Periplasmic binding protein-like II"/>
    <property type="match status" value="1"/>
</dbReference>
<dbReference type="PANTHER" id="PTHR42928">
    <property type="entry name" value="TRICARBOXYLATE-BINDING PROTEIN"/>
    <property type="match status" value="1"/>
</dbReference>
<dbReference type="InterPro" id="IPR042100">
    <property type="entry name" value="Bug_dom1"/>
</dbReference>
<dbReference type="CDD" id="cd13578">
    <property type="entry name" value="PBP2_Bug27"/>
    <property type="match status" value="1"/>
</dbReference>
<dbReference type="AlphaFoldDB" id="A0A8J2ZDI6"/>
<evidence type="ECO:0000256" key="1">
    <source>
        <dbReference type="ARBA" id="ARBA00006987"/>
    </source>
</evidence>
<dbReference type="RefSeq" id="WP_188901939.1">
    <property type="nucleotide sequence ID" value="NZ_BMKS01000010.1"/>
</dbReference>
<dbReference type="Pfam" id="PF03401">
    <property type="entry name" value="TctC"/>
    <property type="match status" value="1"/>
</dbReference>
<gene>
    <name evidence="3" type="ORF">GCM10010964_31620</name>
</gene>
<accession>A0A8J2ZDI6</accession>
<evidence type="ECO:0008006" key="5">
    <source>
        <dbReference type="Google" id="ProtNLM"/>
    </source>
</evidence>
<keyword evidence="2" id="KW-0732">Signal</keyword>